<dbReference type="EMBL" id="RKLR01000018">
    <property type="protein sequence ID" value="MBX0325685.1"/>
    <property type="molecule type" value="Genomic_DNA"/>
</dbReference>
<evidence type="ECO:0000256" key="1">
    <source>
        <dbReference type="SAM" id="MobiDB-lite"/>
    </source>
</evidence>
<sequence length="434" mass="47826">MTDEHVVLELPDSVHDADRVIPQDLIEFGQTARNWFCWDLEQKQPRAPFNDGYAGTVKWGRDSVSWDNRVGGRFGDVMEALNGTVNGHVDPTWYWGMTDNGEAVEPHPLYPMVIVPHADFQPDDGPLMLVDLDDVIDVQDDGTGVMTREVWDIIQSLGGYAELSRSMTGAHVFVKGRIPGDVDGREIMEDLNDGGQVEIYGYPANGRVIGTTWLHIEDTPRHAVPEAQDVIDELVDEYVDDEDQLSDQEQADAVIERYTSQIRGGQSSSSRSKYYDLDPVPIANTGPFRKYGKNGQGPHPVHGATTSHDNPGPDDKDSTNFGVDSQNGWKCWAHDDGGGALQLIAVLEGIRDCGSAADVMQDPEDALRVCLAARDEYSSDLDDAAPPTVALKGVCTVQNLDFPDDGPLDSGTYEIARGLFDAMNFSSRDEEERW</sequence>
<keyword evidence="3" id="KW-1185">Reference proteome</keyword>
<dbReference type="RefSeq" id="WP_220620548.1">
    <property type="nucleotide sequence ID" value="NZ_RKLR01000018.1"/>
</dbReference>
<comment type="caution">
    <text evidence="2">The sequence shown here is derived from an EMBL/GenBank/DDBJ whole genome shotgun (WGS) entry which is preliminary data.</text>
</comment>
<gene>
    <name evidence="2" type="ORF">EGH21_21955</name>
</gene>
<name>A0AAW4PYR5_9EURY</name>
<dbReference type="Proteomes" id="UP001430377">
    <property type="component" value="Unassembled WGS sequence"/>
</dbReference>
<organism evidence="2 3">
    <name type="scientific">Haloarcula rubra</name>
    <dbReference type="NCBI Taxonomy" id="2487747"/>
    <lineage>
        <taxon>Archaea</taxon>
        <taxon>Methanobacteriati</taxon>
        <taxon>Methanobacteriota</taxon>
        <taxon>Stenosarchaea group</taxon>
        <taxon>Halobacteria</taxon>
        <taxon>Halobacteriales</taxon>
        <taxon>Haloarculaceae</taxon>
        <taxon>Haloarcula</taxon>
    </lineage>
</organism>
<evidence type="ECO:0008006" key="4">
    <source>
        <dbReference type="Google" id="ProtNLM"/>
    </source>
</evidence>
<evidence type="ECO:0000313" key="2">
    <source>
        <dbReference type="EMBL" id="MBX0325685.1"/>
    </source>
</evidence>
<reference evidence="2 3" key="1">
    <citation type="submission" date="2021-06" db="EMBL/GenBank/DDBJ databases">
        <title>Halomicroarcula sp. a new haloarchaeum isolated from saline soil.</title>
        <authorList>
            <person name="Duran-Viseras A."/>
            <person name="Sanchez-Porro C."/>
            <person name="Ventosa A."/>
        </authorList>
    </citation>
    <scope>NUCLEOTIDE SEQUENCE [LARGE SCALE GENOMIC DNA]</scope>
    <source>
        <strain evidence="2 3">F13</strain>
    </source>
</reference>
<evidence type="ECO:0000313" key="3">
    <source>
        <dbReference type="Proteomes" id="UP001430377"/>
    </source>
</evidence>
<feature type="region of interest" description="Disordered" evidence="1">
    <location>
        <begin position="285"/>
        <end position="322"/>
    </location>
</feature>
<protein>
    <recommendedName>
        <fullName evidence="4">DNA primase/polymerase bifunctional N-terminal domain-containing protein</fullName>
    </recommendedName>
</protein>
<accession>A0AAW4PYR5</accession>
<proteinExistence type="predicted"/>
<dbReference type="AlphaFoldDB" id="A0AAW4PYR5"/>